<sequence length="287" mass="33149">MFVSSGENVTTPFDMKKALMDGSGVAGCQCAVVEVDRKNQTMTSHFIKGITNINNLAFEGDDIIVWHSFSTGIGIKIKRDVLKITPTSIFHCSELRCNQQFSSYQILQEHILLDRHVQEKTSTYDALRYYWSELCNSNLFISKQLVQIGRDHHTLVKNSSVEKLQQGWALKKTMKFARFSSKVKDFLHRVFQEGEESGRKVIPVEVSQRMKSLRNSTGEKFFNPNEWLQPSQINSFFSRLFLNAKARDIKDEPEEDDHLREILQSIYEEEERDSIRNAMTLELDSPV</sequence>
<name>A0A8W8HL56_MAGGI</name>
<proteinExistence type="predicted"/>
<keyword evidence="1" id="KW-0863">Zinc-finger</keyword>
<dbReference type="AlphaFoldDB" id="A0A8W8HL56"/>
<feature type="domain" description="C2H2-type" evidence="2">
    <location>
        <begin position="90"/>
        <end position="121"/>
    </location>
</feature>
<organism evidence="3 4">
    <name type="scientific">Magallana gigas</name>
    <name type="common">Pacific oyster</name>
    <name type="synonym">Crassostrea gigas</name>
    <dbReference type="NCBI Taxonomy" id="29159"/>
    <lineage>
        <taxon>Eukaryota</taxon>
        <taxon>Metazoa</taxon>
        <taxon>Spiralia</taxon>
        <taxon>Lophotrochozoa</taxon>
        <taxon>Mollusca</taxon>
        <taxon>Bivalvia</taxon>
        <taxon>Autobranchia</taxon>
        <taxon>Pteriomorphia</taxon>
        <taxon>Ostreida</taxon>
        <taxon>Ostreoidea</taxon>
        <taxon>Ostreidae</taxon>
        <taxon>Magallana</taxon>
    </lineage>
</organism>
<dbReference type="PANTHER" id="PTHR33845:SF1">
    <property type="entry name" value="C2H2-TYPE DOMAIN-CONTAINING PROTEIN"/>
    <property type="match status" value="1"/>
</dbReference>
<keyword evidence="1" id="KW-0479">Metal-binding</keyword>
<dbReference type="InterPro" id="IPR013087">
    <property type="entry name" value="Znf_C2H2_type"/>
</dbReference>
<evidence type="ECO:0000313" key="4">
    <source>
        <dbReference type="Proteomes" id="UP000005408"/>
    </source>
</evidence>
<dbReference type="PROSITE" id="PS50157">
    <property type="entry name" value="ZINC_FINGER_C2H2_2"/>
    <property type="match status" value="1"/>
</dbReference>
<keyword evidence="1" id="KW-0862">Zinc</keyword>
<accession>A0A8W8HL56</accession>
<keyword evidence="4" id="KW-1185">Reference proteome</keyword>
<dbReference type="Proteomes" id="UP000005408">
    <property type="component" value="Unassembled WGS sequence"/>
</dbReference>
<evidence type="ECO:0000259" key="2">
    <source>
        <dbReference type="PROSITE" id="PS50157"/>
    </source>
</evidence>
<protein>
    <recommendedName>
        <fullName evidence="2">C2H2-type domain-containing protein</fullName>
    </recommendedName>
</protein>
<dbReference type="PROSITE" id="PS00028">
    <property type="entry name" value="ZINC_FINGER_C2H2_1"/>
    <property type="match status" value="1"/>
</dbReference>
<dbReference type="GO" id="GO:0008270">
    <property type="term" value="F:zinc ion binding"/>
    <property type="evidence" value="ECO:0007669"/>
    <property type="project" value="UniProtKB-KW"/>
</dbReference>
<dbReference type="EnsemblMetazoa" id="G10012.1">
    <property type="protein sequence ID" value="G10012.1:cds"/>
    <property type="gene ID" value="G10012"/>
</dbReference>
<evidence type="ECO:0000313" key="3">
    <source>
        <dbReference type="EnsemblMetazoa" id="G10012.1:cds"/>
    </source>
</evidence>
<evidence type="ECO:0000256" key="1">
    <source>
        <dbReference type="PROSITE-ProRule" id="PRU00042"/>
    </source>
</evidence>
<reference evidence="3" key="1">
    <citation type="submission" date="2022-08" db="UniProtKB">
        <authorList>
            <consortium name="EnsemblMetazoa"/>
        </authorList>
    </citation>
    <scope>IDENTIFICATION</scope>
    <source>
        <strain evidence="3">05x7-T-G4-1.051#20</strain>
    </source>
</reference>
<dbReference type="PANTHER" id="PTHR33845">
    <property type="entry name" value="C2H2-TYPE DOMAIN-CONTAINING PROTEIN"/>
    <property type="match status" value="1"/>
</dbReference>